<protein>
    <submittedName>
        <fullName evidence="2">Uncharacterized protein</fullName>
    </submittedName>
</protein>
<dbReference type="Gene3D" id="2.10.90.10">
    <property type="entry name" value="Cystine-knot cytokines"/>
    <property type="match status" value="1"/>
</dbReference>
<accession>A0AAE0YW06</accession>
<dbReference type="EMBL" id="JAWDGP010005286">
    <property type="protein sequence ID" value="KAK3758229.1"/>
    <property type="molecule type" value="Genomic_DNA"/>
</dbReference>
<keyword evidence="1" id="KW-0732">Signal</keyword>
<evidence type="ECO:0000313" key="2">
    <source>
        <dbReference type="EMBL" id="KAK3758229.1"/>
    </source>
</evidence>
<dbReference type="Proteomes" id="UP001283361">
    <property type="component" value="Unassembled WGS sequence"/>
</dbReference>
<comment type="caution">
    <text evidence="2">The sequence shown here is derived from an EMBL/GenBank/DDBJ whole genome shotgun (WGS) entry which is preliminary data.</text>
</comment>
<keyword evidence="3" id="KW-1185">Reference proteome</keyword>
<proteinExistence type="predicted"/>
<evidence type="ECO:0000313" key="3">
    <source>
        <dbReference type="Proteomes" id="UP001283361"/>
    </source>
</evidence>
<dbReference type="InterPro" id="IPR029034">
    <property type="entry name" value="Cystine-knot_cytokine"/>
</dbReference>
<sequence length="172" mass="19639">MLRTLVFVFQLLVLLPLCLASSSRPRRNDETVFLNPAVRETFRPFILMDADLADDRVTPWPESQGEDSLPEFRRACPSSLFMRFNANRIPAITFEKHCDQQQCSALGDSPAAPQTMHNLLEDYITPAPMCRPIAYYRWVRVMSLRADGTRRTRHRLLEIPVGCSCSADPLNV</sequence>
<gene>
    <name evidence="2" type="ORF">RRG08_061076</name>
</gene>
<organism evidence="2 3">
    <name type="scientific">Elysia crispata</name>
    <name type="common">lettuce slug</name>
    <dbReference type="NCBI Taxonomy" id="231223"/>
    <lineage>
        <taxon>Eukaryota</taxon>
        <taxon>Metazoa</taxon>
        <taxon>Spiralia</taxon>
        <taxon>Lophotrochozoa</taxon>
        <taxon>Mollusca</taxon>
        <taxon>Gastropoda</taxon>
        <taxon>Heterobranchia</taxon>
        <taxon>Euthyneura</taxon>
        <taxon>Panpulmonata</taxon>
        <taxon>Sacoglossa</taxon>
        <taxon>Placobranchoidea</taxon>
        <taxon>Plakobranchidae</taxon>
        <taxon>Elysia</taxon>
    </lineage>
</organism>
<feature type="signal peptide" evidence="1">
    <location>
        <begin position="1"/>
        <end position="20"/>
    </location>
</feature>
<evidence type="ECO:0000256" key="1">
    <source>
        <dbReference type="SAM" id="SignalP"/>
    </source>
</evidence>
<feature type="chain" id="PRO_5042003639" evidence="1">
    <location>
        <begin position="21"/>
        <end position="172"/>
    </location>
</feature>
<name>A0AAE0YW06_9GAST</name>
<dbReference type="AlphaFoldDB" id="A0AAE0YW06"/>
<reference evidence="2" key="1">
    <citation type="journal article" date="2023" name="G3 (Bethesda)">
        <title>A reference genome for the long-term kleptoplast-retaining sea slug Elysia crispata morphotype clarki.</title>
        <authorList>
            <person name="Eastman K.E."/>
            <person name="Pendleton A.L."/>
            <person name="Shaikh M.A."/>
            <person name="Suttiyut T."/>
            <person name="Ogas R."/>
            <person name="Tomko P."/>
            <person name="Gavelis G."/>
            <person name="Widhalm J.R."/>
            <person name="Wisecaver J.H."/>
        </authorList>
    </citation>
    <scope>NUCLEOTIDE SEQUENCE</scope>
    <source>
        <strain evidence="2">ECLA1</strain>
    </source>
</reference>